<comment type="pathway">
    <text evidence="1 11">Cofactor biosynthesis; coenzyme F0 biosynthesis.</text>
</comment>
<dbReference type="GO" id="GO:0051539">
    <property type="term" value="F:4 iron, 4 sulfur cluster binding"/>
    <property type="evidence" value="ECO:0007669"/>
    <property type="project" value="UniProtKB-KW"/>
</dbReference>
<comment type="subunit">
    <text evidence="11">The FO synthase complex consists of two subunits, CofG and CofH.</text>
</comment>
<dbReference type="InterPro" id="IPR007197">
    <property type="entry name" value="rSAM"/>
</dbReference>
<dbReference type="SFLD" id="SFLDF00343">
    <property type="entry name" value="aminofutalosine_synthase_(mqnE"/>
    <property type="match status" value="1"/>
</dbReference>
<dbReference type="InterPro" id="IPR045567">
    <property type="entry name" value="CofH/MnqC-like_C"/>
</dbReference>
<accession>A0A371NF55</accession>
<dbReference type="UniPathway" id="UPA00072"/>
<dbReference type="GO" id="GO:0005506">
    <property type="term" value="F:iron ion binding"/>
    <property type="evidence" value="ECO:0007669"/>
    <property type="project" value="UniProtKB-UniRule"/>
</dbReference>
<feature type="binding site" evidence="13">
    <location>
        <position position="184"/>
    </location>
    <ligand>
        <name>S-adenosyl-L-methionine</name>
        <dbReference type="ChEBI" id="CHEBI:59789"/>
    </ligand>
</feature>
<evidence type="ECO:0000256" key="8">
    <source>
        <dbReference type="ARBA" id="ARBA00023014"/>
    </source>
</evidence>
<keyword evidence="16" id="KW-1185">Reference proteome</keyword>
<dbReference type="CDD" id="cd01335">
    <property type="entry name" value="Radical_SAM"/>
    <property type="match status" value="1"/>
</dbReference>
<dbReference type="RefSeq" id="WP_115892512.1">
    <property type="nucleotide sequence ID" value="NZ_QREL01000001.1"/>
</dbReference>
<evidence type="ECO:0000256" key="2">
    <source>
        <dbReference type="ARBA" id="ARBA00012289"/>
    </source>
</evidence>
<dbReference type="InterPro" id="IPR058240">
    <property type="entry name" value="rSAM_sf"/>
</dbReference>
<name>A0A371NF55_9EURY</name>
<dbReference type="SMART" id="SM00729">
    <property type="entry name" value="Elp3"/>
    <property type="match status" value="1"/>
</dbReference>
<feature type="binding site" evidence="11 12">
    <location>
        <position position="79"/>
    </location>
    <ligand>
        <name>[4Fe-4S] cluster</name>
        <dbReference type="ChEBI" id="CHEBI:49883"/>
        <note>4Fe-4S-S-AdoMet</note>
    </ligand>
</feature>
<dbReference type="Pfam" id="PF19288">
    <property type="entry name" value="CofH_C"/>
    <property type="match status" value="1"/>
</dbReference>
<dbReference type="GO" id="GO:0141093">
    <property type="term" value="F:5-amino-6-(D-ribitylamino)uracil--L-tyrosine 4-hydroxyphenyl transferase activity"/>
    <property type="evidence" value="ECO:0007669"/>
    <property type="project" value="UniProtKB-EC"/>
</dbReference>
<organism evidence="15 16">
    <name type="scientific">Methanothermobacter defluvii</name>
    <dbReference type="NCBI Taxonomy" id="49339"/>
    <lineage>
        <taxon>Archaea</taxon>
        <taxon>Methanobacteriati</taxon>
        <taxon>Methanobacteriota</taxon>
        <taxon>Methanomada group</taxon>
        <taxon>Methanobacteria</taxon>
        <taxon>Methanobacteriales</taxon>
        <taxon>Methanobacteriaceae</taxon>
        <taxon>Methanothermobacter</taxon>
    </lineage>
</organism>
<comment type="similarity">
    <text evidence="11">Belongs to the radical SAM superfamily. CofH family.</text>
</comment>
<evidence type="ECO:0000256" key="3">
    <source>
        <dbReference type="ARBA" id="ARBA00022485"/>
    </source>
</evidence>
<evidence type="ECO:0000256" key="12">
    <source>
        <dbReference type="PIRSR" id="PIRSR004762-1"/>
    </source>
</evidence>
<dbReference type="SFLD" id="SFLDF00342">
    <property type="entry name" value="cyclic_dehypoxanthine_futalosi"/>
    <property type="match status" value="1"/>
</dbReference>
<evidence type="ECO:0000256" key="13">
    <source>
        <dbReference type="PIRSR" id="PIRSR004762-2"/>
    </source>
</evidence>
<evidence type="ECO:0000256" key="1">
    <source>
        <dbReference type="ARBA" id="ARBA00004712"/>
    </source>
</evidence>
<comment type="catalytic activity">
    <reaction evidence="9 11">
        <text>5-amino-6-(D-ribitylamino)uracil + L-tyrosine + S-adenosyl-L-methionine = 5-amino-5-(4-hydroxybenzyl)-6-(D-ribitylimino)-5,6-dihydrouracil + 2-iminoacetate + 5'-deoxyadenosine + L-methionine + H(+)</text>
        <dbReference type="Rhea" id="RHEA:55200"/>
        <dbReference type="ChEBI" id="CHEBI:15378"/>
        <dbReference type="ChEBI" id="CHEBI:15934"/>
        <dbReference type="ChEBI" id="CHEBI:17319"/>
        <dbReference type="ChEBI" id="CHEBI:57844"/>
        <dbReference type="ChEBI" id="CHEBI:58315"/>
        <dbReference type="ChEBI" id="CHEBI:59789"/>
        <dbReference type="ChEBI" id="CHEBI:77846"/>
        <dbReference type="ChEBI" id="CHEBI:85936"/>
        <dbReference type="EC" id="2.5.1.147"/>
    </reaction>
</comment>
<dbReference type="EMBL" id="QREL01000001">
    <property type="protein sequence ID" value="REE28546.1"/>
    <property type="molecule type" value="Genomic_DNA"/>
</dbReference>
<dbReference type="InterPro" id="IPR013785">
    <property type="entry name" value="Aldolase_TIM"/>
</dbReference>
<dbReference type="NCBIfam" id="TIGR00423">
    <property type="entry name" value="CofH family radical SAM protein"/>
    <property type="match status" value="1"/>
</dbReference>
<dbReference type="NCBIfam" id="TIGR03551">
    <property type="entry name" value="F420_cofH"/>
    <property type="match status" value="1"/>
</dbReference>
<dbReference type="InterPro" id="IPR019940">
    <property type="entry name" value="CofH_family"/>
</dbReference>
<dbReference type="HAMAP" id="MF_01612">
    <property type="entry name" value="FO_synth_sub2"/>
    <property type="match status" value="1"/>
</dbReference>
<dbReference type="PANTHER" id="PTHR43076:SF1">
    <property type="entry name" value="LIPOYL SYNTHASE 2"/>
    <property type="match status" value="1"/>
</dbReference>
<evidence type="ECO:0000313" key="15">
    <source>
        <dbReference type="EMBL" id="REE28546.1"/>
    </source>
</evidence>
<dbReference type="FunFam" id="3.20.20.70:FF:000134">
    <property type="entry name" value="7,8-didemethyl-8-hydroxy-5-deazariboflavin synthase"/>
    <property type="match status" value="1"/>
</dbReference>
<dbReference type="Pfam" id="PF04055">
    <property type="entry name" value="Radical_SAM"/>
    <property type="match status" value="1"/>
</dbReference>
<feature type="binding site" evidence="11 12">
    <location>
        <position position="76"/>
    </location>
    <ligand>
        <name>[4Fe-4S] cluster</name>
        <dbReference type="ChEBI" id="CHEBI:49883"/>
        <note>4Fe-4S-S-AdoMet</note>
    </ligand>
</feature>
<dbReference type="PANTHER" id="PTHR43076">
    <property type="entry name" value="FO SYNTHASE (COFH)"/>
    <property type="match status" value="1"/>
</dbReference>
<evidence type="ECO:0000256" key="4">
    <source>
        <dbReference type="ARBA" id="ARBA00022679"/>
    </source>
</evidence>
<dbReference type="SFLD" id="SFLDS00029">
    <property type="entry name" value="Radical_SAM"/>
    <property type="match status" value="1"/>
</dbReference>
<comment type="function">
    <text evidence="11">Catalyzes the radical-mediated synthesis of 5-amino-5-(4-hydroxybenzyl)-6-(D-ribitylimino)-5,6-dihydrouracil from 5-amino-6-(D-ribitylamino)uracil and L-tyrosine.</text>
</comment>
<reference evidence="15 16" key="1">
    <citation type="submission" date="2018-07" db="EMBL/GenBank/DDBJ databases">
        <title>Genomic Encyclopedia of Type Strains, Phase IV (KMG-IV): sequencing the most valuable type-strain genomes for metagenomic binning, comparative biology and taxonomic classification.</title>
        <authorList>
            <person name="Goeker M."/>
        </authorList>
    </citation>
    <scope>NUCLEOTIDE SEQUENCE [LARGE SCALE GENOMIC DNA]</scope>
    <source>
        <strain evidence="15 16">DSM 7466</strain>
    </source>
</reference>
<dbReference type="AlphaFoldDB" id="A0A371NF55"/>
<dbReference type="SFLD" id="SFLDF00293">
    <property type="entry name" value="((2_3_4_5-tetrahydroxypentyl)a"/>
    <property type="match status" value="1"/>
</dbReference>
<feature type="domain" description="Radical SAM core" evidence="14">
    <location>
        <begin position="58"/>
        <end position="292"/>
    </location>
</feature>
<comment type="subunit">
    <text evidence="10">Consists of two subunits, CofG and CofH.</text>
</comment>
<feature type="binding site" evidence="13">
    <location>
        <position position="78"/>
    </location>
    <ligand>
        <name>S-adenosyl-L-methionine</name>
        <dbReference type="ChEBI" id="CHEBI:59789"/>
    </ligand>
</feature>
<dbReference type="InterPro" id="IPR006638">
    <property type="entry name" value="Elp3/MiaA/NifB-like_rSAM"/>
</dbReference>
<evidence type="ECO:0000256" key="11">
    <source>
        <dbReference type="HAMAP-Rule" id="MF_01612"/>
    </source>
</evidence>
<dbReference type="InterPro" id="IPR020050">
    <property type="entry name" value="FO_synthase_su2"/>
</dbReference>
<dbReference type="PIRSF" id="PIRSF004762">
    <property type="entry name" value="CHP00423"/>
    <property type="match status" value="1"/>
</dbReference>
<dbReference type="SFLD" id="SFLDG01064">
    <property type="entry name" value="F420__menaquinone_cofactor_bio"/>
    <property type="match status" value="1"/>
</dbReference>
<proteinExistence type="inferred from homology"/>
<comment type="caution">
    <text evidence="15">The sequence shown here is derived from an EMBL/GenBank/DDBJ whole genome shotgun (WGS) entry which is preliminary data.</text>
</comment>
<feature type="binding site" evidence="13">
    <location>
        <position position="148"/>
    </location>
    <ligand>
        <name>(3R)-3-methyl-D-ornithine</name>
        <dbReference type="ChEBI" id="CHEBI:64642"/>
    </ligand>
</feature>
<dbReference type="Gene3D" id="3.20.20.70">
    <property type="entry name" value="Aldolase class I"/>
    <property type="match status" value="1"/>
</dbReference>
<dbReference type="SFLD" id="SFLDG01389">
    <property type="entry name" value="menaquinone_synthsis_involved"/>
    <property type="match status" value="1"/>
</dbReference>
<feature type="binding site" evidence="13">
    <location>
        <position position="301"/>
    </location>
    <ligand>
        <name>(3R)-3-methyl-D-ornithine</name>
        <dbReference type="ChEBI" id="CHEBI:64642"/>
    </ligand>
</feature>
<dbReference type="EC" id="2.5.1.147" evidence="2 11"/>
<evidence type="ECO:0000256" key="9">
    <source>
        <dbReference type="ARBA" id="ARBA00048468"/>
    </source>
</evidence>
<dbReference type="PROSITE" id="PS51918">
    <property type="entry name" value="RADICAL_SAM"/>
    <property type="match status" value="1"/>
</dbReference>
<dbReference type="GO" id="GO:0044689">
    <property type="term" value="F:7,8-didemethyl-8-hydroxy-5-deazariboflavin synthase activity"/>
    <property type="evidence" value="ECO:0007669"/>
    <property type="project" value="TreeGrafter"/>
</dbReference>
<dbReference type="Proteomes" id="UP000256864">
    <property type="component" value="Unassembled WGS sequence"/>
</dbReference>
<dbReference type="SUPFAM" id="SSF102114">
    <property type="entry name" value="Radical SAM enzymes"/>
    <property type="match status" value="1"/>
</dbReference>
<sequence length="371" mass="41386">MFGTMNIKTRTKKILQKAMDEPITKEEALYLMGVTGRDLQALMIAADMVREAEAGDRITYIENWNINFTNICSGQCGFCAFKRDAVDGDSYYLETERILEIAAEAIEKGARELCIQGGLYPGLDTYFYEDLIRTIKSEFPDIHLHSFSPMEVYYGAQNAELTVEEALKILKRAGLGSMPGTAAEILDDDVRAVICPTKLSTAEWVEVIETAHRVGIPTTCTMMYGHIDGPEHRVEHMDILRRIQEKTGGFTEFVPLPFMHPHAPIYREGLAMPGATGADDLKVYAISRLMFRGLIENIQASWVKLGFKFAQVALLSGANDIGGTLGEENISRSAGASHGVRTEPEEIIRVVRDIGRIPARRDTLYREIEDV</sequence>
<evidence type="ECO:0000256" key="7">
    <source>
        <dbReference type="ARBA" id="ARBA00023004"/>
    </source>
</evidence>
<evidence type="ECO:0000256" key="6">
    <source>
        <dbReference type="ARBA" id="ARBA00022723"/>
    </source>
</evidence>
<dbReference type="InterPro" id="IPR034405">
    <property type="entry name" value="F420"/>
</dbReference>
<dbReference type="SFLD" id="SFLDG01388">
    <property type="entry name" value="7_8-didemethyl-8-hydroxy-5-dea"/>
    <property type="match status" value="1"/>
</dbReference>
<keyword evidence="3 11" id="KW-0004">4Fe-4S</keyword>
<evidence type="ECO:0000256" key="10">
    <source>
        <dbReference type="ARBA" id="ARBA00064449"/>
    </source>
</evidence>
<keyword evidence="6 11" id="KW-0479">Metal-binding</keyword>
<gene>
    <name evidence="11" type="primary">cofH</name>
    <name evidence="15" type="ORF">C7452_0560</name>
</gene>
<protein>
    <recommendedName>
        <fullName evidence="2 11">5-amino-6-(D-ribitylamino)uracil--L-tyrosine 4-hydroxyphenyl transferase</fullName>
        <ecNumber evidence="2 11">2.5.1.147</ecNumber>
    </recommendedName>
    <alternativeName>
        <fullName evidence="11">FO synthase subunit 2</fullName>
    </alternativeName>
</protein>
<dbReference type="NCBIfam" id="NF005609">
    <property type="entry name" value="PRK07360.1"/>
    <property type="match status" value="1"/>
</dbReference>
<evidence type="ECO:0000259" key="14">
    <source>
        <dbReference type="PROSITE" id="PS51918"/>
    </source>
</evidence>
<feature type="binding site" evidence="11 12">
    <location>
        <position position="72"/>
    </location>
    <ligand>
        <name>[4Fe-4S] cluster</name>
        <dbReference type="ChEBI" id="CHEBI:49883"/>
        <note>4Fe-4S-S-AdoMet</note>
    </ligand>
</feature>
<evidence type="ECO:0000256" key="5">
    <source>
        <dbReference type="ARBA" id="ARBA00022691"/>
    </source>
</evidence>
<comment type="cofactor">
    <cofactor evidence="11 12">
        <name>[4Fe-4S] cluster</name>
        <dbReference type="ChEBI" id="CHEBI:49883"/>
    </cofactor>
    <text evidence="11 12">Binds 1 [4Fe-4S] cluster. The cluster is coordinated with 3 cysteines and an exchangeable S-adenosyl-L-methionine.</text>
</comment>
<evidence type="ECO:0000313" key="16">
    <source>
        <dbReference type="Proteomes" id="UP000256864"/>
    </source>
</evidence>
<keyword evidence="7 11" id="KW-0408">Iron</keyword>
<keyword evidence="4 11" id="KW-0808">Transferase</keyword>
<keyword evidence="5 11" id="KW-0949">S-adenosyl-L-methionine</keyword>
<keyword evidence="8 11" id="KW-0411">Iron-sulfur</keyword>